<evidence type="ECO:0000259" key="6">
    <source>
        <dbReference type="SMART" id="SM00382"/>
    </source>
</evidence>
<dbReference type="Gene3D" id="1.10.8.60">
    <property type="match status" value="1"/>
</dbReference>
<dbReference type="OrthoDB" id="5288243at2"/>
<evidence type="ECO:0000313" key="7">
    <source>
        <dbReference type="EMBL" id="SME96137.1"/>
    </source>
</evidence>
<dbReference type="CDD" id="cd00009">
    <property type="entry name" value="AAA"/>
    <property type="match status" value="1"/>
</dbReference>
<comment type="function">
    <text evidence="1">DNA-dependent ATPase that plays important roles in cellular responses to stalled DNA replication processes.</text>
</comment>
<dbReference type="InterPro" id="IPR032423">
    <property type="entry name" value="AAA_assoc_2"/>
</dbReference>
<proteinExistence type="inferred from homology"/>
<dbReference type="GO" id="GO:0003677">
    <property type="term" value="F:DNA binding"/>
    <property type="evidence" value="ECO:0007669"/>
    <property type="project" value="InterPro"/>
</dbReference>
<sequence length="428" mass="47614">MQSNETPLPEQIRPLEFHQLLGQEHIWASGKPLRSLVESDSFSSLILWGPPGTGKTTLACLIGRHSNRELVLMSATEHGVKAIREQLHRSEIRRNHGERSLLLFMDEIHRLSKSQQDVLLPALEKGTIKFIGATTENPSFEVNQAILSRSMVFALQRLSEEALQNIIRRAMDEPSSPHQGRCLDQDVIEALARSADGDGRQALNLVQAILSAVPPGSSVSLEQAKPYLGQILQKYDKNSDQHYDTISAFIKSIRASQVDAAVYYLARMIEAGEDPMFIARRLVIAASEDVGNANPTALLMATSGLQAVHQIGYPEARIILSQVTTYLASSPKSNRSYLAIGSAQEDARRGSLPIPLHLRNAPSKLMKEFGYGKGYIYAHDHPQAASELDYLPPELRHKSYYNPLDVGTERQLKENLKRLNGKKAWEND</sequence>
<reference evidence="8" key="1">
    <citation type="submission" date="2017-04" db="EMBL/GenBank/DDBJ databases">
        <authorList>
            <person name="Varghese N."/>
            <person name="Submissions S."/>
        </authorList>
    </citation>
    <scope>NUCLEOTIDE SEQUENCE [LARGE SCALE GENOMIC DNA]</scope>
    <source>
        <strain evidence="8">RKEM611</strain>
    </source>
</reference>
<dbReference type="FunFam" id="1.20.272.10:FF:000001">
    <property type="entry name" value="Putative AAA family ATPase"/>
    <property type="match status" value="1"/>
</dbReference>
<gene>
    <name evidence="7" type="ORF">SAMN06296036_102263</name>
</gene>
<keyword evidence="5" id="KW-0067">ATP-binding</keyword>
<dbReference type="Pfam" id="PF12002">
    <property type="entry name" value="MgsA_C"/>
    <property type="match status" value="1"/>
</dbReference>
<dbReference type="STRING" id="1513793.SAMN06296036_102263"/>
<dbReference type="GO" id="GO:0016887">
    <property type="term" value="F:ATP hydrolysis activity"/>
    <property type="evidence" value="ECO:0007669"/>
    <property type="project" value="InterPro"/>
</dbReference>
<dbReference type="Gene3D" id="1.20.272.10">
    <property type="match status" value="1"/>
</dbReference>
<dbReference type="InterPro" id="IPR008921">
    <property type="entry name" value="DNA_pol3_clamp-load_cplx_C"/>
</dbReference>
<dbReference type="InterPro" id="IPR003959">
    <property type="entry name" value="ATPase_AAA_core"/>
</dbReference>
<dbReference type="PANTHER" id="PTHR13779">
    <property type="entry name" value="WERNER HELICASE-INTERACTING PROTEIN 1 FAMILY MEMBER"/>
    <property type="match status" value="1"/>
</dbReference>
<keyword evidence="4" id="KW-0547">Nucleotide-binding</keyword>
<dbReference type="EMBL" id="FWZT01000002">
    <property type="protein sequence ID" value="SME96137.1"/>
    <property type="molecule type" value="Genomic_DNA"/>
</dbReference>
<organism evidence="7 8">
    <name type="scientific">Pseudobacteriovorax antillogorgiicola</name>
    <dbReference type="NCBI Taxonomy" id="1513793"/>
    <lineage>
        <taxon>Bacteria</taxon>
        <taxon>Pseudomonadati</taxon>
        <taxon>Bdellovibrionota</taxon>
        <taxon>Oligoflexia</taxon>
        <taxon>Oligoflexales</taxon>
        <taxon>Pseudobacteriovoracaceae</taxon>
        <taxon>Pseudobacteriovorax</taxon>
    </lineage>
</organism>
<feature type="domain" description="AAA+ ATPase" evidence="6">
    <location>
        <begin position="41"/>
        <end position="158"/>
    </location>
</feature>
<dbReference type="AlphaFoldDB" id="A0A1Y6BC03"/>
<dbReference type="GO" id="GO:0017116">
    <property type="term" value="F:single-stranded DNA helicase activity"/>
    <property type="evidence" value="ECO:0007669"/>
    <property type="project" value="TreeGrafter"/>
</dbReference>
<dbReference type="Gene3D" id="3.40.50.300">
    <property type="entry name" value="P-loop containing nucleotide triphosphate hydrolases"/>
    <property type="match status" value="1"/>
</dbReference>
<dbReference type="GO" id="GO:0000731">
    <property type="term" value="P:DNA synthesis involved in DNA repair"/>
    <property type="evidence" value="ECO:0007669"/>
    <property type="project" value="TreeGrafter"/>
</dbReference>
<evidence type="ECO:0000256" key="1">
    <source>
        <dbReference type="ARBA" id="ARBA00002393"/>
    </source>
</evidence>
<dbReference type="InterPro" id="IPR003593">
    <property type="entry name" value="AAA+_ATPase"/>
</dbReference>
<evidence type="ECO:0000313" key="8">
    <source>
        <dbReference type="Proteomes" id="UP000192907"/>
    </source>
</evidence>
<dbReference type="GO" id="GO:0008047">
    <property type="term" value="F:enzyme activator activity"/>
    <property type="evidence" value="ECO:0007669"/>
    <property type="project" value="TreeGrafter"/>
</dbReference>
<dbReference type="SUPFAM" id="SSF52540">
    <property type="entry name" value="P-loop containing nucleoside triphosphate hydrolases"/>
    <property type="match status" value="1"/>
</dbReference>
<dbReference type="GO" id="GO:0005524">
    <property type="term" value="F:ATP binding"/>
    <property type="evidence" value="ECO:0007669"/>
    <property type="project" value="UniProtKB-KW"/>
</dbReference>
<dbReference type="Pfam" id="PF16193">
    <property type="entry name" value="AAA_assoc_2"/>
    <property type="match status" value="1"/>
</dbReference>
<evidence type="ECO:0000256" key="5">
    <source>
        <dbReference type="ARBA" id="ARBA00022840"/>
    </source>
</evidence>
<accession>A0A1Y6BC03</accession>
<protein>
    <recommendedName>
        <fullName evidence="3">Replication-associated recombination protein A</fullName>
    </recommendedName>
</protein>
<evidence type="ECO:0000256" key="2">
    <source>
        <dbReference type="ARBA" id="ARBA00008959"/>
    </source>
</evidence>
<dbReference type="PANTHER" id="PTHR13779:SF7">
    <property type="entry name" value="ATPASE WRNIP1"/>
    <property type="match status" value="1"/>
</dbReference>
<dbReference type="Pfam" id="PF00004">
    <property type="entry name" value="AAA"/>
    <property type="match status" value="1"/>
</dbReference>
<dbReference type="SMART" id="SM00382">
    <property type="entry name" value="AAA"/>
    <property type="match status" value="1"/>
</dbReference>
<dbReference type="InterPro" id="IPR027417">
    <property type="entry name" value="P-loop_NTPase"/>
</dbReference>
<dbReference type="InterPro" id="IPR051314">
    <property type="entry name" value="AAA_ATPase_RarA/MGS1/WRNIP1"/>
</dbReference>
<name>A0A1Y6BC03_9BACT</name>
<evidence type="ECO:0000256" key="4">
    <source>
        <dbReference type="ARBA" id="ARBA00022741"/>
    </source>
</evidence>
<keyword evidence="8" id="KW-1185">Reference proteome</keyword>
<dbReference type="Proteomes" id="UP000192907">
    <property type="component" value="Unassembled WGS sequence"/>
</dbReference>
<dbReference type="CDD" id="cd18139">
    <property type="entry name" value="HLD_clamp_RarA"/>
    <property type="match status" value="1"/>
</dbReference>
<dbReference type="RefSeq" id="WP_132315242.1">
    <property type="nucleotide sequence ID" value="NZ_FWZT01000002.1"/>
</dbReference>
<dbReference type="SUPFAM" id="SSF48019">
    <property type="entry name" value="post-AAA+ oligomerization domain-like"/>
    <property type="match status" value="1"/>
</dbReference>
<dbReference type="InterPro" id="IPR021886">
    <property type="entry name" value="MgsA_C"/>
</dbReference>
<dbReference type="Gene3D" id="1.10.3710.10">
    <property type="entry name" value="DNA polymerase III clamp loader subunits, C-terminal domain"/>
    <property type="match status" value="1"/>
</dbReference>
<comment type="similarity">
    <text evidence="2">Belongs to the AAA ATPase family. RarA/MGS1/WRNIP1 subfamily.</text>
</comment>
<dbReference type="GO" id="GO:0006261">
    <property type="term" value="P:DNA-templated DNA replication"/>
    <property type="evidence" value="ECO:0007669"/>
    <property type="project" value="TreeGrafter"/>
</dbReference>
<evidence type="ECO:0000256" key="3">
    <source>
        <dbReference type="ARBA" id="ARBA00020776"/>
    </source>
</evidence>